<keyword evidence="1" id="KW-0805">Transcription regulation</keyword>
<dbReference type="Pfam" id="PF12833">
    <property type="entry name" value="HTH_18"/>
    <property type="match status" value="1"/>
</dbReference>
<dbReference type="SMART" id="SM00342">
    <property type="entry name" value="HTH_ARAC"/>
    <property type="match status" value="1"/>
</dbReference>
<evidence type="ECO:0000256" key="2">
    <source>
        <dbReference type="ARBA" id="ARBA00023125"/>
    </source>
</evidence>
<proteinExistence type="predicted"/>
<dbReference type="RefSeq" id="WP_081154852.1">
    <property type="nucleotide sequence ID" value="NZ_LVYD01000084.1"/>
</dbReference>
<reference evidence="5 6" key="1">
    <citation type="submission" date="2016-03" db="EMBL/GenBank/DDBJ databases">
        <title>Niastella vici sp. nov., isolated from farmland soil.</title>
        <authorList>
            <person name="Chen L."/>
            <person name="Wang D."/>
            <person name="Yang S."/>
            <person name="Wang G."/>
        </authorList>
    </citation>
    <scope>NUCLEOTIDE SEQUENCE [LARGE SCALE GENOMIC DNA]</scope>
    <source>
        <strain evidence="5 6">DJ57</strain>
    </source>
</reference>
<dbReference type="PANTHER" id="PTHR43280">
    <property type="entry name" value="ARAC-FAMILY TRANSCRIPTIONAL REGULATOR"/>
    <property type="match status" value="1"/>
</dbReference>
<comment type="caution">
    <text evidence="5">The sequence shown here is derived from an EMBL/GenBank/DDBJ whole genome shotgun (WGS) entry which is preliminary data.</text>
</comment>
<dbReference type="AlphaFoldDB" id="A0A1V9FLU5"/>
<dbReference type="GO" id="GO:0043565">
    <property type="term" value="F:sequence-specific DNA binding"/>
    <property type="evidence" value="ECO:0007669"/>
    <property type="project" value="InterPro"/>
</dbReference>
<keyword evidence="3" id="KW-0804">Transcription</keyword>
<dbReference type="InterPro" id="IPR009594">
    <property type="entry name" value="Tscrpt_reg_HTH_AraC_N"/>
</dbReference>
<dbReference type="STRING" id="1703345.A3860_38195"/>
<organism evidence="5 6">
    <name type="scientific">Niastella vici</name>
    <dbReference type="NCBI Taxonomy" id="1703345"/>
    <lineage>
        <taxon>Bacteria</taxon>
        <taxon>Pseudomonadati</taxon>
        <taxon>Bacteroidota</taxon>
        <taxon>Chitinophagia</taxon>
        <taxon>Chitinophagales</taxon>
        <taxon>Chitinophagaceae</taxon>
        <taxon>Niastella</taxon>
    </lineage>
</organism>
<keyword evidence="6" id="KW-1185">Reference proteome</keyword>
<evidence type="ECO:0000313" key="5">
    <source>
        <dbReference type="EMBL" id="OQP59216.1"/>
    </source>
</evidence>
<gene>
    <name evidence="5" type="ORF">A3860_38195</name>
</gene>
<dbReference type="OrthoDB" id="9779074at2"/>
<dbReference type="InterPro" id="IPR018062">
    <property type="entry name" value="HTH_AraC-typ_CS"/>
</dbReference>
<dbReference type="Proteomes" id="UP000192796">
    <property type="component" value="Unassembled WGS sequence"/>
</dbReference>
<dbReference type="PANTHER" id="PTHR43280:SF2">
    <property type="entry name" value="HTH-TYPE TRANSCRIPTIONAL REGULATOR EXSA"/>
    <property type="match status" value="1"/>
</dbReference>
<dbReference type="PROSITE" id="PS01124">
    <property type="entry name" value="HTH_ARAC_FAMILY_2"/>
    <property type="match status" value="1"/>
</dbReference>
<dbReference type="PROSITE" id="PS00041">
    <property type="entry name" value="HTH_ARAC_FAMILY_1"/>
    <property type="match status" value="1"/>
</dbReference>
<dbReference type="Gene3D" id="1.10.10.60">
    <property type="entry name" value="Homeodomain-like"/>
    <property type="match status" value="2"/>
</dbReference>
<feature type="domain" description="HTH araC/xylS-type" evidence="4">
    <location>
        <begin position="208"/>
        <end position="306"/>
    </location>
</feature>
<dbReference type="EMBL" id="LVYD01000084">
    <property type="protein sequence ID" value="OQP59216.1"/>
    <property type="molecule type" value="Genomic_DNA"/>
</dbReference>
<evidence type="ECO:0000313" key="6">
    <source>
        <dbReference type="Proteomes" id="UP000192796"/>
    </source>
</evidence>
<dbReference type="SUPFAM" id="SSF46689">
    <property type="entry name" value="Homeodomain-like"/>
    <property type="match status" value="2"/>
</dbReference>
<sequence>MPTLLPYTLASRDRSSLNKLDTLVENRKVFTLEKCELNIYETFQAAESVPLKFNDLVITSMLRGKKRMHARDNSLFDYVPGESLLWQANEWMVIDFPEATAEAPTQCVALTISSGEIEETLQFLNRRFPKVDESGEWNISMEEFYLLNSTDLAGAIEKIIRVSVEESRMKDMFAELALRELLLKLMQTQARQLIEKHYKQMSAHHRFATVIQYIKENRHQKILVDDLCRKVYMSRPNFFRIFKREFGITPVDYILKEKIQLAKELLENPAANISTVCYQSGFNSINHFIRIFRQFENCTPLKYKHRHMGKGH</sequence>
<dbReference type="GO" id="GO:0003700">
    <property type="term" value="F:DNA-binding transcription factor activity"/>
    <property type="evidence" value="ECO:0007669"/>
    <property type="project" value="InterPro"/>
</dbReference>
<dbReference type="Pfam" id="PF06719">
    <property type="entry name" value="AraC_N"/>
    <property type="match status" value="1"/>
</dbReference>
<evidence type="ECO:0000259" key="4">
    <source>
        <dbReference type="PROSITE" id="PS01124"/>
    </source>
</evidence>
<dbReference type="InterPro" id="IPR009057">
    <property type="entry name" value="Homeodomain-like_sf"/>
</dbReference>
<protein>
    <recommendedName>
        <fullName evidence="4">HTH araC/xylS-type domain-containing protein</fullName>
    </recommendedName>
</protein>
<name>A0A1V9FLU5_9BACT</name>
<keyword evidence="2" id="KW-0238">DNA-binding</keyword>
<evidence type="ECO:0000256" key="1">
    <source>
        <dbReference type="ARBA" id="ARBA00023015"/>
    </source>
</evidence>
<evidence type="ECO:0000256" key="3">
    <source>
        <dbReference type="ARBA" id="ARBA00023163"/>
    </source>
</evidence>
<accession>A0A1V9FLU5</accession>
<dbReference type="InterPro" id="IPR018060">
    <property type="entry name" value="HTH_AraC"/>
</dbReference>